<feature type="region of interest" description="Disordered" evidence="7">
    <location>
        <begin position="231"/>
        <end position="251"/>
    </location>
</feature>
<evidence type="ECO:0000256" key="4">
    <source>
        <dbReference type="ARBA" id="ARBA00023015"/>
    </source>
</evidence>
<dbReference type="PANTHER" id="PTHR47172:SF24">
    <property type="entry name" value="GATA ZINC FINGER DOMAIN-CONTAINING PROTEIN 14-RELATED"/>
    <property type="match status" value="1"/>
</dbReference>
<keyword evidence="4" id="KW-0805">Transcription regulation</keyword>
<evidence type="ECO:0000256" key="7">
    <source>
        <dbReference type="SAM" id="MobiDB-lite"/>
    </source>
</evidence>
<evidence type="ECO:0000313" key="10">
    <source>
        <dbReference type="Proteomes" id="UP000012073"/>
    </source>
</evidence>
<dbReference type="Proteomes" id="UP000012073">
    <property type="component" value="Unassembled WGS sequence"/>
</dbReference>
<dbReference type="GO" id="GO:0006355">
    <property type="term" value="P:regulation of DNA-templated transcription"/>
    <property type="evidence" value="ECO:0007669"/>
    <property type="project" value="InterPro"/>
</dbReference>
<dbReference type="RefSeq" id="XP_005712473.1">
    <property type="nucleotide sequence ID" value="XM_005712416.1"/>
</dbReference>
<dbReference type="Gene3D" id="3.30.50.10">
    <property type="entry name" value="Erythroid Transcription Factor GATA-1, subunit A"/>
    <property type="match status" value="1"/>
</dbReference>
<feature type="domain" description="GATA-type" evidence="8">
    <location>
        <begin position="78"/>
        <end position="105"/>
    </location>
</feature>
<feature type="region of interest" description="Disordered" evidence="7">
    <location>
        <begin position="162"/>
        <end position="190"/>
    </location>
</feature>
<dbReference type="PROSITE" id="PS50114">
    <property type="entry name" value="GATA_ZN_FINGER_2"/>
    <property type="match status" value="1"/>
</dbReference>
<reference evidence="10" key="1">
    <citation type="journal article" date="2013" name="Proc. Natl. Acad. Sci. U.S.A.">
        <title>Genome structure and metabolic features in the red seaweed Chondrus crispus shed light on evolution of the Archaeplastida.</title>
        <authorList>
            <person name="Collen J."/>
            <person name="Porcel B."/>
            <person name="Carre W."/>
            <person name="Ball S.G."/>
            <person name="Chaparro C."/>
            <person name="Tonon T."/>
            <person name="Barbeyron T."/>
            <person name="Michel G."/>
            <person name="Noel B."/>
            <person name="Valentin K."/>
            <person name="Elias M."/>
            <person name="Artiguenave F."/>
            <person name="Arun A."/>
            <person name="Aury J.M."/>
            <person name="Barbosa-Neto J.F."/>
            <person name="Bothwell J.H."/>
            <person name="Bouget F.Y."/>
            <person name="Brillet L."/>
            <person name="Cabello-Hurtado F."/>
            <person name="Capella-Gutierrez S."/>
            <person name="Charrier B."/>
            <person name="Cladiere L."/>
            <person name="Cock J.M."/>
            <person name="Coelho S.M."/>
            <person name="Colleoni C."/>
            <person name="Czjzek M."/>
            <person name="Da Silva C."/>
            <person name="Delage L."/>
            <person name="Denoeud F."/>
            <person name="Deschamps P."/>
            <person name="Dittami S.M."/>
            <person name="Gabaldon T."/>
            <person name="Gachon C.M."/>
            <person name="Groisillier A."/>
            <person name="Herve C."/>
            <person name="Jabbari K."/>
            <person name="Katinka M."/>
            <person name="Kloareg B."/>
            <person name="Kowalczyk N."/>
            <person name="Labadie K."/>
            <person name="Leblanc C."/>
            <person name="Lopez P.J."/>
            <person name="McLachlan D.H."/>
            <person name="Meslet-Cladiere L."/>
            <person name="Moustafa A."/>
            <person name="Nehr Z."/>
            <person name="Nyvall Collen P."/>
            <person name="Panaud O."/>
            <person name="Partensky F."/>
            <person name="Poulain J."/>
            <person name="Rensing S.A."/>
            <person name="Rousvoal S."/>
            <person name="Samson G."/>
            <person name="Symeonidi A."/>
            <person name="Weissenbach J."/>
            <person name="Zambounis A."/>
            <person name="Wincker P."/>
            <person name="Boyen C."/>
        </authorList>
    </citation>
    <scope>NUCLEOTIDE SEQUENCE [LARGE SCALE GENOMIC DNA]</scope>
    <source>
        <strain evidence="10">cv. Stackhouse</strain>
    </source>
</reference>
<proteinExistence type="predicted"/>
<gene>
    <name evidence="9" type="ORF">CHC_T00001574001</name>
</gene>
<keyword evidence="3" id="KW-0862">Zinc</keyword>
<dbReference type="Gramene" id="CDF32702">
    <property type="protein sequence ID" value="CDF32702"/>
    <property type="gene ID" value="CHC_T00001574001"/>
</dbReference>
<dbReference type="SUPFAM" id="SSF57716">
    <property type="entry name" value="Glucocorticoid receptor-like (DNA-binding domain)"/>
    <property type="match status" value="1"/>
</dbReference>
<dbReference type="InterPro" id="IPR013088">
    <property type="entry name" value="Znf_NHR/GATA"/>
</dbReference>
<dbReference type="GO" id="GO:0043565">
    <property type="term" value="F:sequence-specific DNA binding"/>
    <property type="evidence" value="ECO:0007669"/>
    <property type="project" value="InterPro"/>
</dbReference>
<keyword evidence="1" id="KW-0479">Metal-binding</keyword>
<organism evidence="9 10">
    <name type="scientific">Chondrus crispus</name>
    <name type="common">Carrageen Irish moss</name>
    <name type="synonym">Polymorpha crispa</name>
    <dbReference type="NCBI Taxonomy" id="2769"/>
    <lineage>
        <taxon>Eukaryota</taxon>
        <taxon>Rhodophyta</taxon>
        <taxon>Florideophyceae</taxon>
        <taxon>Rhodymeniophycidae</taxon>
        <taxon>Gigartinales</taxon>
        <taxon>Gigartinaceae</taxon>
        <taxon>Chondrus</taxon>
    </lineage>
</organism>
<accession>R7Q279</accession>
<dbReference type="PANTHER" id="PTHR47172">
    <property type="entry name" value="OS01G0976800 PROTEIN"/>
    <property type="match status" value="1"/>
</dbReference>
<evidence type="ECO:0000256" key="1">
    <source>
        <dbReference type="ARBA" id="ARBA00022723"/>
    </source>
</evidence>
<feature type="region of interest" description="Disordered" evidence="7">
    <location>
        <begin position="42"/>
        <end position="61"/>
    </location>
</feature>
<keyword evidence="10" id="KW-1185">Reference proteome</keyword>
<dbReference type="AlphaFoldDB" id="R7Q279"/>
<keyword evidence="5" id="KW-0804">Transcription</keyword>
<keyword evidence="2 6" id="KW-0863">Zinc-finger</keyword>
<protein>
    <recommendedName>
        <fullName evidence="8">GATA-type domain-containing protein</fullName>
    </recommendedName>
</protein>
<name>R7Q279_CHOCR</name>
<sequence>MFPTASPQTPFFPIGCPTEPPPIGCPTEPPPNSLDASVTRFTPPATKPLTPPPACKGRSKRKPKGIIRFLPDGTPWTCARCKTIITPVRRSGSGGVATLCNACGLRRSKNIRAALEGGISKKRGKKGPNAKVKSNERKAVAQKKTVKKAVALQQHRQDVPVANNTKQPGRFVHHGNDQHPNQNTPALQEQQPARVSQAAGRVHYVIKEEQCATVEQTAYGIAQHQPPAHWEAQYQPPYGSPEEQSPASDTSYETYAVKDHSIPVEYLPVTAQHQERVYGEAIQEELAAAVGWEAQNKCVPWPVAGGYAPDGHITEGEGGNLQGNENGVSHLFGSMTLHANVMRTQEMQGEHEGTLGDRYEDQVCSPALPLSMSTESDEVLAAIACGMEGASHMTDAPSPLPSASEPMAAGLQRCLQSIAGRIASQELMLHRLNEVQFQLLADGNIGDAVSQARREIAGLRDYGRDTIEVMRGFATALLGGRE</sequence>
<evidence type="ECO:0000256" key="5">
    <source>
        <dbReference type="ARBA" id="ARBA00023163"/>
    </source>
</evidence>
<dbReference type="GeneID" id="17320189"/>
<dbReference type="InterPro" id="IPR000679">
    <property type="entry name" value="Znf_GATA"/>
</dbReference>
<feature type="compositionally biased region" description="Polar residues" evidence="7">
    <location>
        <begin position="178"/>
        <end position="190"/>
    </location>
</feature>
<evidence type="ECO:0000256" key="3">
    <source>
        <dbReference type="ARBA" id="ARBA00022833"/>
    </source>
</evidence>
<feature type="compositionally biased region" description="Polar residues" evidence="7">
    <location>
        <begin position="242"/>
        <end position="251"/>
    </location>
</feature>
<evidence type="ECO:0000256" key="2">
    <source>
        <dbReference type="ARBA" id="ARBA00022771"/>
    </source>
</evidence>
<evidence type="ECO:0000259" key="8">
    <source>
        <dbReference type="PROSITE" id="PS50114"/>
    </source>
</evidence>
<dbReference type="EMBL" id="HG001545">
    <property type="protein sequence ID" value="CDF32702.1"/>
    <property type="molecule type" value="Genomic_DNA"/>
</dbReference>
<evidence type="ECO:0000313" key="9">
    <source>
        <dbReference type="EMBL" id="CDF32702.1"/>
    </source>
</evidence>
<feature type="compositionally biased region" description="Pro residues" evidence="7">
    <location>
        <begin position="45"/>
        <end position="54"/>
    </location>
</feature>
<dbReference type="OrthoDB" id="447251at2759"/>
<dbReference type="SMART" id="SM00401">
    <property type="entry name" value="ZnF_GATA"/>
    <property type="match status" value="1"/>
</dbReference>
<dbReference type="KEGG" id="ccp:CHC_T00001574001"/>
<dbReference type="GO" id="GO:0008270">
    <property type="term" value="F:zinc ion binding"/>
    <property type="evidence" value="ECO:0007669"/>
    <property type="project" value="UniProtKB-KW"/>
</dbReference>
<evidence type="ECO:0000256" key="6">
    <source>
        <dbReference type="PROSITE-ProRule" id="PRU00094"/>
    </source>
</evidence>